<keyword evidence="4" id="KW-0233">DNA recombination</keyword>
<dbReference type="InterPro" id="IPR013762">
    <property type="entry name" value="Integrase-like_cat_sf"/>
</dbReference>
<sequence length="575" mass="64103">MSLSTYLVQRGARGTWQLRVPIPRALHAPGKPKERVKSMGTTDRRIASDRALAVLDEWKREWATARGEVVAMPAGLLRPTSDVSVPALVLAQHEALLQRLEDQRRALPADDEAQDAEMAKRAADLRRLTRRHADGDDASFRAMADRMISARSLPIVSGTTEYEALVAGLAESAIEALAIHQRRYSGELDVEPRSALIREERQRKADKAKPGETLLELFDRYAEQRLAEGRKRDDTLKQDRKVIEQFAAFVGTDRAITSIKPEHVRDYRDTLRQLPPKWRDRADMRGLSMREAAAKARLAEMPRTALSTVNKHLSTISPLFAWLIKERWDLSNPCNGLFHDKVRGKNPRPPLGTDRLNKVLASPLFSGFEADGKEHRPGEVCSNDWRYWIPLLCLFTGMRIGEAAQLRAEDVSKHDSGAWVIDIQHAPAKGQTTKSGQSRASVAHTKLVELGFVKFVEERRKAGGDSRLFPELVANDRDQLGAEPSAFWRDYLTRIGVKSGADGLGAHSFRHELADRLRVEVGLVDDQIAVALGHDQKSTTAGYGAVRQGTVRFLAPVIVQVRFDGVEFGNGGLLL</sequence>
<feature type="domain" description="Core-binding (CB)" evidence="7">
    <location>
        <begin position="212"/>
        <end position="324"/>
    </location>
</feature>
<dbReference type="PROSITE" id="PS51898">
    <property type="entry name" value="TYR_RECOMBINASE"/>
    <property type="match status" value="1"/>
</dbReference>
<dbReference type="InterPro" id="IPR002104">
    <property type="entry name" value="Integrase_catalytic"/>
</dbReference>
<keyword evidence="9" id="KW-1185">Reference proteome</keyword>
<evidence type="ECO:0000256" key="4">
    <source>
        <dbReference type="ARBA" id="ARBA00023172"/>
    </source>
</evidence>
<evidence type="ECO:0000256" key="1">
    <source>
        <dbReference type="ARBA" id="ARBA00008857"/>
    </source>
</evidence>
<dbReference type="InterPro" id="IPR011010">
    <property type="entry name" value="DNA_brk_join_enz"/>
</dbReference>
<dbReference type="SUPFAM" id="SSF56349">
    <property type="entry name" value="DNA breaking-rejoining enzymes"/>
    <property type="match status" value="1"/>
</dbReference>
<feature type="domain" description="Tyr recombinase" evidence="6">
    <location>
        <begin position="346"/>
        <end position="556"/>
    </location>
</feature>
<gene>
    <name evidence="8" type="ORF">FHS97_000287</name>
</gene>
<dbReference type="Pfam" id="PF00589">
    <property type="entry name" value="Phage_integrase"/>
    <property type="match status" value="1"/>
</dbReference>
<organism evidence="8 9">
    <name type="scientific">Sphingomonas endophytica</name>
    <dbReference type="NCBI Taxonomy" id="869719"/>
    <lineage>
        <taxon>Bacteria</taxon>
        <taxon>Pseudomonadati</taxon>
        <taxon>Pseudomonadota</taxon>
        <taxon>Alphaproteobacteria</taxon>
        <taxon>Sphingomonadales</taxon>
        <taxon>Sphingomonadaceae</taxon>
        <taxon>Sphingomonas</taxon>
    </lineage>
</organism>
<dbReference type="Gene3D" id="1.10.443.10">
    <property type="entry name" value="Intergrase catalytic core"/>
    <property type="match status" value="1"/>
</dbReference>
<evidence type="ECO:0000259" key="6">
    <source>
        <dbReference type="PROSITE" id="PS51898"/>
    </source>
</evidence>
<keyword evidence="3 5" id="KW-0238">DNA-binding</keyword>
<evidence type="ECO:0000259" key="7">
    <source>
        <dbReference type="PROSITE" id="PS51900"/>
    </source>
</evidence>
<proteinExistence type="inferred from homology"/>
<evidence type="ECO:0000256" key="2">
    <source>
        <dbReference type="ARBA" id="ARBA00022908"/>
    </source>
</evidence>
<dbReference type="InterPro" id="IPR010998">
    <property type="entry name" value="Integrase_recombinase_N"/>
</dbReference>
<dbReference type="InterPro" id="IPR046668">
    <property type="entry name" value="DUF6538"/>
</dbReference>
<evidence type="ECO:0000256" key="3">
    <source>
        <dbReference type="ARBA" id="ARBA00023125"/>
    </source>
</evidence>
<accession>A0ABR6N0T1</accession>
<evidence type="ECO:0000313" key="9">
    <source>
        <dbReference type="Proteomes" id="UP000560131"/>
    </source>
</evidence>
<protein>
    <submittedName>
        <fullName evidence="8">Integrase</fullName>
    </submittedName>
</protein>
<dbReference type="EMBL" id="JACIJN010000001">
    <property type="protein sequence ID" value="MBB5724387.1"/>
    <property type="molecule type" value="Genomic_DNA"/>
</dbReference>
<dbReference type="PROSITE" id="PS51900">
    <property type="entry name" value="CB"/>
    <property type="match status" value="1"/>
</dbReference>
<dbReference type="RefSeq" id="WP_184032637.1">
    <property type="nucleotide sequence ID" value="NZ_BAABAR010000002.1"/>
</dbReference>
<dbReference type="InterPro" id="IPR044068">
    <property type="entry name" value="CB"/>
</dbReference>
<dbReference type="Proteomes" id="UP000560131">
    <property type="component" value="Unassembled WGS sequence"/>
</dbReference>
<dbReference type="Gene3D" id="1.10.150.130">
    <property type="match status" value="1"/>
</dbReference>
<evidence type="ECO:0000313" key="8">
    <source>
        <dbReference type="EMBL" id="MBB5724387.1"/>
    </source>
</evidence>
<name>A0ABR6N0T1_9SPHN</name>
<dbReference type="InterPro" id="IPR050090">
    <property type="entry name" value="Tyrosine_recombinase_XerCD"/>
</dbReference>
<keyword evidence="2" id="KW-0229">DNA integration</keyword>
<reference evidence="8 9" key="1">
    <citation type="submission" date="2020-08" db="EMBL/GenBank/DDBJ databases">
        <title>Genomic Encyclopedia of Type Strains, Phase IV (KMG-IV): sequencing the most valuable type-strain genomes for metagenomic binning, comparative biology and taxonomic classification.</title>
        <authorList>
            <person name="Goeker M."/>
        </authorList>
    </citation>
    <scope>NUCLEOTIDE SEQUENCE [LARGE SCALE GENOMIC DNA]</scope>
    <source>
        <strain evidence="8 9">DSM 101535</strain>
    </source>
</reference>
<dbReference type="PANTHER" id="PTHR30349:SF64">
    <property type="entry name" value="PROPHAGE INTEGRASE INTD-RELATED"/>
    <property type="match status" value="1"/>
</dbReference>
<dbReference type="Pfam" id="PF20172">
    <property type="entry name" value="DUF6538"/>
    <property type="match status" value="1"/>
</dbReference>
<evidence type="ECO:0000256" key="5">
    <source>
        <dbReference type="PROSITE-ProRule" id="PRU01248"/>
    </source>
</evidence>
<comment type="caution">
    <text evidence="8">The sequence shown here is derived from an EMBL/GenBank/DDBJ whole genome shotgun (WGS) entry which is preliminary data.</text>
</comment>
<dbReference type="PANTHER" id="PTHR30349">
    <property type="entry name" value="PHAGE INTEGRASE-RELATED"/>
    <property type="match status" value="1"/>
</dbReference>
<comment type="similarity">
    <text evidence="1">Belongs to the 'phage' integrase family.</text>
</comment>